<comment type="caution">
    <text evidence="2">The sequence shown here is derived from an EMBL/GenBank/DDBJ whole genome shotgun (WGS) entry which is preliminary data.</text>
</comment>
<reference evidence="2" key="1">
    <citation type="submission" date="2020-08" db="EMBL/GenBank/DDBJ databases">
        <title>Multicomponent nature underlies the extraordinary mechanical properties of spider dragline silk.</title>
        <authorList>
            <person name="Kono N."/>
            <person name="Nakamura H."/>
            <person name="Mori M."/>
            <person name="Yoshida Y."/>
            <person name="Ohtoshi R."/>
            <person name="Malay A.D."/>
            <person name="Moran D.A.P."/>
            <person name="Tomita M."/>
            <person name="Numata K."/>
            <person name="Arakawa K."/>
        </authorList>
    </citation>
    <scope>NUCLEOTIDE SEQUENCE</scope>
</reference>
<accession>A0A8X6MW51</accession>
<keyword evidence="3" id="KW-1185">Reference proteome</keyword>
<proteinExistence type="predicted"/>
<feature type="compositionally biased region" description="Basic residues" evidence="1">
    <location>
        <begin position="1"/>
        <end position="16"/>
    </location>
</feature>
<gene>
    <name evidence="2" type="ORF">NPIL_416801</name>
</gene>
<dbReference type="EMBL" id="BMAW01002903">
    <property type="protein sequence ID" value="GFS80854.1"/>
    <property type="molecule type" value="Genomic_DNA"/>
</dbReference>
<protein>
    <submittedName>
        <fullName evidence="2">Uncharacterized protein</fullName>
    </submittedName>
</protein>
<evidence type="ECO:0000313" key="3">
    <source>
        <dbReference type="Proteomes" id="UP000887013"/>
    </source>
</evidence>
<organism evidence="2 3">
    <name type="scientific">Nephila pilipes</name>
    <name type="common">Giant wood spider</name>
    <name type="synonym">Nephila maculata</name>
    <dbReference type="NCBI Taxonomy" id="299642"/>
    <lineage>
        <taxon>Eukaryota</taxon>
        <taxon>Metazoa</taxon>
        <taxon>Ecdysozoa</taxon>
        <taxon>Arthropoda</taxon>
        <taxon>Chelicerata</taxon>
        <taxon>Arachnida</taxon>
        <taxon>Araneae</taxon>
        <taxon>Araneomorphae</taxon>
        <taxon>Entelegynae</taxon>
        <taxon>Araneoidea</taxon>
        <taxon>Nephilidae</taxon>
        <taxon>Nephila</taxon>
    </lineage>
</organism>
<evidence type="ECO:0000256" key="1">
    <source>
        <dbReference type="SAM" id="MobiDB-lite"/>
    </source>
</evidence>
<evidence type="ECO:0000313" key="2">
    <source>
        <dbReference type="EMBL" id="GFS80854.1"/>
    </source>
</evidence>
<dbReference type="AlphaFoldDB" id="A0A8X6MW51"/>
<dbReference type="Proteomes" id="UP000887013">
    <property type="component" value="Unassembled WGS sequence"/>
</dbReference>
<name>A0A8X6MW51_NEPPI</name>
<feature type="region of interest" description="Disordered" evidence="1">
    <location>
        <begin position="1"/>
        <end position="42"/>
    </location>
</feature>
<sequence>MRGSVRPRLRKIKKKSGQNNKKEGSRILMTPPMMPEEEEGEKKKILKTEDVGGSWIPIYTVYMRAELNTSCVLRRVNNVDGVSNCIGDS</sequence>